<dbReference type="STRING" id="1196353.SAMN05444921_102158"/>
<evidence type="ECO:0000259" key="1">
    <source>
        <dbReference type="Pfam" id="PF04149"/>
    </source>
</evidence>
<dbReference type="AlphaFoldDB" id="A0A1G9NYL2"/>
<organism evidence="2 3">
    <name type="scientific">Streptomyces wuyuanensis</name>
    <dbReference type="NCBI Taxonomy" id="1196353"/>
    <lineage>
        <taxon>Bacteria</taxon>
        <taxon>Bacillati</taxon>
        <taxon>Actinomycetota</taxon>
        <taxon>Actinomycetes</taxon>
        <taxon>Kitasatosporales</taxon>
        <taxon>Streptomycetaceae</taxon>
        <taxon>Streptomyces</taxon>
    </lineage>
</organism>
<dbReference type="EMBL" id="FNHI01000002">
    <property type="protein sequence ID" value="SDL91117.1"/>
    <property type="molecule type" value="Genomic_DNA"/>
</dbReference>
<feature type="domain" description="DUF397" evidence="1">
    <location>
        <begin position="5"/>
        <end position="25"/>
    </location>
</feature>
<dbReference type="GeneID" id="40828108"/>
<proteinExistence type="predicted"/>
<sequence>MSDILTWFKSSYSDSEGGGDRVEVALEWRKSSHGDSQGGDCVEMAACPRTVHIRDSKLGEVGPRFAVAGDAWTRFLGGVSA</sequence>
<keyword evidence="3" id="KW-1185">Reference proteome</keyword>
<accession>A0A1G9NYL2</accession>
<evidence type="ECO:0000313" key="3">
    <source>
        <dbReference type="Proteomes" id="UP000199063"/>
    </source>
</evidence>
<feature type="domain" description="DUF397" evidence="1">
    <location>
        <begin position="26"/>
        <end position="79"/>
    </location>
</feature>
<name>A0A1G9NYL2_9ACTN</name>
<dbReference type="InterPro" id="IPR007278">
    <property type="entry name" value="DUF397"/>
</dbReference>
<reference evidence="3" key="1">
    <citation type="submission" date="2016-10" db="EMBL/GenBank/DDBJ databases">
        <authorList>
            <person name="Varghese N."/>
            <person name="Submissions S."/>
        </authorList>
    </citation>
    <scope>NUCLEOTIDE SEQUENCE [LARGE SCALE GENOMIC DNA]</scope>
    <source>
        <strain evidence="3">CGMCC 4.7042</strain>
    </source>
</reference>
<dbReference type="RefSeq" id="WP_093652382.1">
    <property type="nucleotide sequence ID" value="NZ_FNHI01000002.1"/>
</dbReference>
<protein>
    <recommendedName>
        <fullName evidence="1">DUF397 domain-containing protein</fullName>
    </recommendedName>
</protein>
<dbReference type="OrthoDB" id="4562195at2"/>
<gene>
    <name evidence="2" type="ORF">SAMN05444921_102158</name>
</gene>
<dbReference type="Proteomes" id="UP000199063">
    <property type="component" value="Unassembled WGS sequence"/>
</dbReference>
<dbReference type="Pfam" id="PF04149">
    <property type="entry name" value="DUF397"/>
    <property type="match status" value="2"/>
</dbReference>
<evidence type="ECO:0000313" key="2">
    <source>
        <dbReference type="EMBL" id="SDL91117.1"/>
    </source>
</evidence>